<evidence type="ECO:0000256" key="2">
    <source>
        <dbReference type="SAM" id="Phobius"/>
    </source>
</evidence>
<feature type="transmembrane region" description="Helical" evidence="2">
    <location>
        <begin position="321"/>
        <end position="338"/>
    </location>
</feature>
<feature type="transmembrane region" description="Helical" evidence="2">
    <location>
        <begin position="149"/>
        <end position="166"/>
    </location>
</feature>
<feature type="region of interest" description="Disordered" evidence="1">
    <location>
        <begin position="349"/>
        <end position="397"/>
    </location>
</feature>
<evidence type="ECO:0000256" key="1">
    <source>
        <dbReference type="SAM" id="MobiDB-lite"/>
    </source>
</evidence>
<protein>
    <submittedName>
        <fullName evidence="3">Uncharacterized protein</fullName>
    </submittedName>
</protein>
<feature type="transmembrane region" description="Helical" evidence="2">
    <location>
        <begin position="269"/>
        <end position="289"/>
    </location>
</feature>
<feature type="transmembrane region" description="Helical" evidence="2">
    <location>
        <begin position="60"/>
        <end position="81"/>
    </location>
</feature>
<feature type="transmembrane region" description="Helical" evidence="2">
    <location>
        <begin position="12"/>
        <end position="33"/>
    </location>
</feature>
<feature type="transmembrane region" description="Helical" evidence="2">
    <location>
        <begin position="178"/>
        <end position="194"/>
    </location>
</feature>
<keyword evidence="2" id="KW-1133">Transmembrane helix</keyword>
<keyword evidence="2" id="KW-0812">Transmembrane</keyword>
<organism evidence="3">
    <name type="scientific">Zooxanthella nutricula</name>
    <dbReference type="NCBI Taxonomy" id="1333877"/>
    <lineage>
        <taxon>Eukaryota</taxon>
        <taxon>Sar</taxon>
        <taxon>Alveolata</taxon>
        <taxon>Dinophyceae</taxon>
        <taxon>Peridiniales</taxon>
        <taxon>Peridiniales incertae sedis</taxon>
        <taxon>Zooxanthella</taxon>
    </lineage>
</organism>
<keyword evidence="2" id="KW-0472">Membrane</keyword>
<evidence type="ECO:0000313" key="3">
    <source>
        <dbReference type="EMBL" id="CAD9615757.1"/>
    </source>
</evidence>
<sequence length="397" mass="43622">MEPASRLVWRAYWALAALGSLLAALAVLVSAFGTPGNQEDWSLALNHSASRFTRQCRSNYLILKCAVVSLACVLDALVLWLKWAEPTPPPYMPCAHVALQILRFIFASADLALACVFAESPFINPSYGMYGWSTSLGGFPGNLTFENRVHLALAVAAAGAYGLLGHRAAWNIEWRTARFARAILMVVSVWYPVYDSKHWFPASRLDNAWGAYFIFYAPLVAAVEVWREIRRSRSEAVPPEEPSPRLAVKARCLSIDCAIPAPYEQLIDWYQALLLSISAAFLLLQLSLVRLCWDWPDTYTKETVFSQAAALYRFGQVWKTVFVWVCDLGVSTALFLLVETLGCFRGHASSPGPGSGSGVSPRPVRDVPALDGEPRDGGMGAELSYCTFPRKGTSAGS</sequence>
<dbReference type="AlphaFoldDB" id="A0A7S2PTN0"/>
<gene>
    <name evidence="3" type="ORF">BRAN1462_LOCUS42735</name>
</gene>
<name>A0A7S2PTN0_9DINO</name>
<reference evidence="3" key="1">
    <citation type="submission" date="2021-01" db="EMBL/GenBank/DDBJ databases">
        <authorList>
            <person name="Corre E."/>
            <person name="Pelletier E."/>
            <person name="Niang G."/>
            <person name="Scheremetjew M."/>
            <person name="Finn R."/>
            <person name="Kale V."/>
            <person name="Holt S."/>
            <person name="Cochrane G."/>
            <person name="Meng A."/>
            <person name="Brown T."/>
            <person name="Cohen L."/>
        </authorList>
    </citation>
    <scope>NUCLEOTIDE SEQUENCE</scope>
    <source>
        <strain evidence="3">RCC3387</strain>
    </source>
</reference>
<dbReference type="EMBL" id="HBGW01067015">
    <property type="protein sequence ID" value="CAD9615757.1"/>
    <property type="molecule type" value="Transcribed_RNA"/>
</dbReference>
<feature type="transmembrane region" description="Helical" evidence="2">
    <location>
        <begin position="101"/>
        <end position="123"/>
    </location>
</feature>
<proteinExistence type="predicted"/>
<accession>A0A7S2PTN0</accession>
<feature type="transmembrane region" description="Helical" evidence="2">
    <location>
        <begin position="209"/>
        <end position="226"/>
    </location>
</feature>